<accession>A0ABR3JCT1</accession>
<protein>
    <submittedName>
        <fullName evidence="1">Uncharacterized protein</fullName>
    </submittedName>
</protein>
<sequence length="154" mass="18158">MQDPAKYTRAQMRRPRYKATYIWEDPTHHPGRNTTTMRLIYTAILTALWYTLSCSVVGTGTPTILQPHNNAIIAPGQRFAFEYQSICDYSVSSYHIHVWLLTRLPKFIGVMENFARGHYFGMYEVVNYPGELRVCSCIWFIYVNWIWVYSHSQY</sequence>
<evidence type="ECO:0000313" key="1">
    <source>
        <dbReference type="EMBL" id="KAL0953427.1"/>
    </source>
</evidence>
<organism evidence="1 2">
    <name type="scientific">Hohenbuehelia grisea</name>
    <dbReference type="NCBI Taxonomy" id="104357"/>
    <lineage>
        <taxon>Eukaryota</taxon>
        <taxon>Fungi</taxon>
        <taxon>Dikarya</taxon>
        <taxon>Basidiomycota</taxon>
        <taxon>Agaricomycotina</taxon>
        <taxon>Agaricomycetes</taxon>
        <taxon>Agaricomycetidae</taxon>
        <taxon>Agaricales</taxon>
        <taxon>Pleurotineae</taxon>
        <taxon>Pleurotaceae</taxon>
        <taxon>Hohenbuehelia</taxon>
    </lineage>
</organism>
<reference evidence="2" key="1">
    <citation type="submission" date="2024-06" db="EMBL/GenBank/DDBJ databases">
        <title>Multi-omics analyses provide insights into the biosynthesis of the anticancer antibiotic pleurotin in Hohenbuehelia grisea.</title>
        <authorList>
            <person name="Weaver J.A."/>
            <person name="Alberti F."/>
        </authorList>
    </citation>
    <scope>NUCLEOTIDE SEQUENCE [LARGE SCALE GENOMIC DNA]</scope>
    <source>
        <strain evidence="2">T-177</strain>
    </source>
</reference>
<proteinExistence type="predicted"/>
<dbReference type="EMBL" id="JASNQZ010000008">
    <property type="protein sequence ID" value="KAL0953427.1"/>
    <property type="molecule type" value="Genomic_DNA"/>
</dbReference>
<evidence type="ECO:0000313" key="2">
    <source>
        <dbReference type="Proteomes" id="UP001556367"/>
    </source>
</evidence>
<dbReference type="Proteomes" id="UP001556367">
    <property type="component" value="Unassembled WGS sequence"/>
</dbReference>
<name>A0ABR3JCT1_9AGAR</name>
<gene>
    <name evidence="1" type="ORF">HGRIS_004663</name>
</gene>
<keyword evidence="2" id="KW-1185">Reference proteome</keyword>
<comment type="caution">
    <text evidence="1">The sequence shown here is derived from an EMBL/GenBank/DDBJ whole genome shotgun (WGS) entry which is preliminary data.</text>
</comment>